<reference evidence="1 2" key="1">
    <citation type="journal article" date="2019" name="Int. J. Syst. Evol. Microbiol.">
        <title>Undibacterium piscinae sp. nov., isolated from Korean shiner intestine.</title>
        <authorList>
            <person name="Lee S.Y."/>
            <person name="Kang W."/>
            <person name="Kim P.S."/>
            <person name="Kim H.S."/>
            <person name="Sung H."/>
            <person name="Shin N.R."/>
            <person name="Whon T.W."/>
            <person name="Yun J.H."/>
            <person name="Lee J.Y."/>
            <person name="Lee J.Y."/>
            <person name="Jung M.J."/>
            <person name="Jeong Y.S."/>
            <person name="Tak E.J."/>
            <person name="Han J.E."/>
            <person name="Hyun D.W."/>
            <person name="Kang M.S."/>
            <person name="Lee K.E."/>
            <person name="Lee B.H."/>
            <person name="Bae J.W."/>
        </authorList>
    </citation>
    <scope>NUCLEOTIDE SEQUENCE [LARGE SCALE GENOMIC DNA]</scope>
    <source>
        <strain evidence="1 2">S11R28</strain>
    </source>
</reference>
<protein>
    <submittedName>
        <fullName evidence="1">Uncharacterized protein</fullName>
    </submittedName>
</protein>
<gene>
    <name evidence="1" type="ORF">EJG51_004685</name>
</gene>
<accession>A0A6M4A3W0</accession>
<sequence length="101" mass="11226">MNDGLPLEHMGNPCFTVATLIFFSCDKSGFTIATEMHAHYGHNQIAMVYRLITAYTSYVESSVQYDGIRAELSPILLSTNRKPQDVSLVSLKNTVIISVNQ</sequence>
<organism evidence="1 2">
    <name type="scientific">Undibacterium piscinae</name>
    <dbReference type="NCBI Taxonomy" id="2495591"/>
    <lineage>
        <taxon>Bacteria</taxon>
        <taxon>Pseudomonadati</taxon>
        <taxon>Pseudomonadota</taxon>
        <taxon>Betaproteobacteria</taxon>
        <taxon>Burkholderiales</taxon>
        <taxon>Oxalobacteraceae</taxon>
        <taxon>Undibacterium</taxon>
    </lineage>
</organism>
<evidence type="ECO:0000313" key="2">
    <source>
        <dbReference type="Proteomes" id="UP000274350"/>
    </source>
</evidence>
<dbReference type="EMBL" id="CP051152">
    <property type="protein sequence ID" value="QJQ05257.1"/>
    <property type="molecule type" value="Genomic_DNA"/>
</dbReference>
<dbReference type="AlphaFoldDB" id="A0A6M4A3W0"/>
<dbReference type="KEGG" id="upi:EJG51_004685"/>
<dbReference type="Proteomes" id="UP000274350">
    <property type="component" value="Chromosome"/>
</dbReference>
<name>A0A6M4A3W0_9BURK</name>
<keyword evidence="2" id="KW-1185">Reference proteome</keyword>
<proteinExistence type="predicted"/>
<evidence type="ECO:0000313" key="1">
    <source>
        <dbReference type="EMBL" id="QJQ05257.1"/>
    </source>
</evidence>